<dbReference type="AlphaFoldDB" id="T1GJL2"/>
<protein>
    <recommendedName>
        <fullName evidence="3">EGF-like domain-containing protein</fullName>
    </recommendedName>
</protein>
<name>T1GJL2_MEGSC</name>
<organism evidence="1 2">
    <name type="scientific">Megaselia scalaris</name>
    <name type="common">Humpbacked fly</name>
    <name type="synonym">Phora scalaris</name>
    <dbReference type="NCBI Taxonomy" id="36166"/>
    <lineage>
        <taxon>Eukaryota</taxon>
        <taxon>Metazoa</taxon>
        <taxon>Ecdysozoa</taxon>
        <taxon>Arthropoda</taxon>
        <taxon>Hexapoda</taxon>
        <taxon>Insecta</taxon>
        <taxon>Pterygota</taxon>
        <taxon>Neoptera</taxon>
        <taxon>Endopterygota</taxon>
        <taxon>Diptera</taxon>
        <taxon>Brachycera</taxon>
        <taxon>Muscomorpha</taxon>
        <taxon>Platypezoidea</taxon>
        <taxon>Phoridae</taxon>
        <taxon>Megaseliini</taxon>
        <taxon>Megaselia</taxon>
    </lineage>
</organism>
<dbReference type="EMBL" id="CAQQ02094466">
    <property type="status" value="NOT_ANNOTATED_CDS"/>
    <property type="molecule type" value="Genomic_DNA"/>
</dbReference>
<dbReference type="EMBL" id="CAQQ02094470">
    <property type="status" value="NOT_ANNOTATED_CDS"/>
    <property type="molecule type" value="Genomic_DNA"/>
</dbReference>
<dbReference type="EnsemblMetazoa" id="MESCA003661-RA">
    <property type="protein sequence ID" value="MESCA003661-PA"/>
    <property type="gene ID" value="MESCA003661"/>
</dbReference>
<dbReference type="HOGENOM" id="CLU_2352592_0_0_1"/>
<dbReference type="EMBL" id="CAQQ02094464">
    <property type="status" value="NOT_ANNOTATED_CDS"/>
    <property type="molecule type" value="Genomic_DNA"/>
</dbReference>
<proteinExistence type="predicted"/>
<accession>T1GJL2</accession>
<evidence type="ECO:0008006" key="3">
    <source>
        <dbReference type="Google" id="ProtNLM"/>
    </source>
</evidence>
<evidence type="ECO:0000313" key="2">
    <source>
        <dbReference type="Proteomes" id="UP000015102"/>
    </source>
</evidence>
<dbReference type="STRING" id="36166.T1GJL2"/>
<dbReference type="OMA" id="ECTNHED"/>
<dbReference type="EMBL" id="CAQQ02094469">
    <property type="status" value="NOT_ANNOTATED_CDS"/>
    <property type="molecule type" value="Genomic_DNA"/>
</dbReference>
<dbReference type="EMBL" id="CAQQ02094467">
    <property type="status" value="NOT_ANNOTATED_CDS"/>
    <property type="molecule type" value="Genomic_DNA"/>
</dbReference>
<dbReference type="EMBL" id="CAQQ02094468">
    <property type="status" value="NOT_ANNOTATED_CDS"/>
    <property type="molecule type" value="Genomic_DNA"/>
</dbReference>
<sequence length="97" mass="10472">MQPLKKFTQCSGLTLLFGVFIILFGVSSTALTTFGKSNIPSSTQAPAIKSRECTNHEDCNSLKDTSCVKDPDDYKLRCLCGDDTAPDNGFCKKTAKG</sequence>
<reference evidence="1" key="2">
    <citation type="submission" date="2015-06" db="UniProtKB">
        <authorList>
            <consortium name="EnsemblMetazoa"/>
        </authorList>
    </citation>
    <scope>IDENTIFICATION</scope>
</reference>
<reference evidence="2" key="1">
    <citation type="submission" date="2013-02" db="EMBL/GenBank/DDBJ databases">
        <authorList>
            <person name="Hughes D."/>
        </authorList>
    </citation>
    <scope>NUCLEOTIDE SEQUENCE</scope>
    <source>
        <strain>Durham</strain>
        <strain evidence="2">NC isolate 2 -- Noor lab</strain>
    </source>
</reference>
<keyword evidence="2" id="KW-1185">Reference proteome</keyword>
<evidence type="ECO:0000313" key="1">
    <source>
        <dbReference type="EnsemblMetazoa" id="MESCA003661-PA"/>
    </source>
</evidence>
<dbReference type="EMBL" id="CAQQ02094465">
    <property type="status" value="NOT_ANNOTATED_CDS"/>
    <property type="molecule type" value="Genomic_DNA"/>
</dbReference>
<dbReference type="Proteomes" id="UP000015102">
    <property type="component" value="Unassembled WGS sequence"/>
</dbReference>